<sequence length="143" mass="16180">MDNLSSVSTTKSQTSRVAILLGHVKGKNSDQERSLWPSQALLEQHSLHVRGYLSAGAYTLLEYLGNRILVEKIYNWRTKAEWKAYLRSGNKGPHAPSTVPSKSNFDELEGWRILDSSFPANCQHAPVSKIVLPERFESHPHRK</sequence>
<proteinExistence type="predicted"/>
<evidence type="ECO:0000313" key="1">
    <source>
        <dbReference type="EMBL" id="KAJ7300366.1"/>
    </source>
</evidence>
<keyword evidence="2" id="KW-1185">Reference proteome</keyword>
<accession>A0AAD7E639</accession>
<dbReference type="Proteomes" id="UP001218218">
    <property type="component" value="Unassembled WGS sequence"/>
</dbReference>
<comment type="caution">
    <text evidence="1">The sequence shown here is derived from an EMBL/GenBank/DDBJ whole genome shotgun (WGS) entry which is preliminary data.</text>
</comment>
<reference evidence="1" key="1">
    <citation type="submission" date="2023-03" db="EMBL/GenBank/DDBJ databases">
        <title>Massive genome expansion in bonnet fungi (Mycena s.s.) driven by repeated elements and novel gene families across ecological guilds.</title>
        <authorList>
            <consortium name="Lawrence Berkeley National Laboratory"/>
            <person name="Harder C.B."/>
            <person name="Miyauchi S."/>
            <person name="Viragh M."/>
            <person name="Kuo A."/>
            <person name="Thoen E."/>
            <person name="Andreopoulos B."/>
            <person name="Lu D."/>
            <person name="Skrede I."/>
            <person name="Drula E."/>
            <person name="Henrissat B."/>
            <person name="Morin E."/>
            <person name="Kohler A."/>
            <person name="Barry K."/>
            <person name="LaButti K."/>
            <person name="Morin E."/>
            <person name="Salamov A."/>
            <person name="Lipzen A."/>
            <person name="Mereny Z."/>
            <person name="Hegedus B."/>
            <person name="Baldrian P."/>
            <person name="Stursova M."/>
            <person name="Weitz H."/>
            <person name="Taylor A."/>
            <person name="Grigoriev I.V."/>
            <person name="Nagy L.G."/>
            <person name="Martin F."/>
            <person name="Kauserud H."/>
        </authorList>
    </citation>
    <scope>NUCLEOTIDE SEQUENCE</scope>
    <source>
        <strain evidence="1">CBHHK002</strain>
    </source>
</reference>
<evidence type="ECO:0000313" key="2">
    <source>
        <dbReference type="Proteomes" id="UP001218218"/>
    </source>
</evidence>
<protein>
    <submittedName>
        <fullName evidence="1">Uncharacterized protein</fullName>
    </submittedName>
</protein>
<name>A0AAD7E639_9AGAR</name>
<gene>
    <name evidence="1" type="ORF">DFH08DRAFT_152127</name>
</gene>
<organism evidence="1 2">
    <name type="scientific">Mycena albidolilacea</name>
    <dbReference type="NCBI Taxonomy" id="1033008"/>
    <lineage>
        <taxon>Eukaryota</taxon>
        <taxon>Fungi</taxon>
        <taxon>Dikarya</taxon>
        <taxon>Basidiomycota</taxon>
        <taxon>Agaricomycotina</taxon>
        <taxon>Agaricomycetes</taxon>
        <taxon>Agaricomycetidae</taxon>
        <taxon>Agaricales</taxon>
        <taxon>Marasmiineae</taxon>
        <taxon>Mycenaceae</taxon>
        <taxon>Mycena</taxon>
    </lineage>
</organism>
<dbReference type="AlphaFoldDB" id="A0AAD7E639"/>
<dbReference type="EMBL" id="JARIHO010000176">
    <property type="protein sequence ID" value="KAJ7300366.1"/>
    <property type="molecule type" value="Genomic_DNA"/>
</dbReference>